<reference evidence="2 3" key="1">
    <citation type="submission" date="2015-03" db="EMBL/GenBank/DDBJ databases">
        <authorList>
            <person name="Lepp D."/>
            <person name="Hassan Y.I."/>
            <person name="Li X.-Z."/>
            <person name="Zhou T."/>
        </authorList>
    </citation>
    <scope>NUCLEOTIDE SEQUENCE [LARGE SCALE GENOMIC DNA]</scope>
    <source>
        <strain evidence="2 3">Cr7-05</strain>
    </source>
</reference>
<feature type="chain" id="PRO_5045603081" description="Curlin associated repeat-containing protein" evidence="1">
    <location>
        <begin position="28"/>
        <end position="122"/>
    </location>
</feature>
<dbReference type="EMBL" id="LAPV01000086">
    <property type="protein sequence ID" value="KKC33597.1"/>
    <property type="molecule type" value="Genomic_DNA"/>
</dbReference>
<feature type="signal peptide" evidence="1">
    <location>
        <begin position="1"/>
        <end position="27"/>
    </location>
</feature>
<evidence type="ECO:0000256" key="1">
    <source>
        <dbReference type="SAM" id="SignalP"/>
    </source>
</evidence>
<accession>A0ABR5E016</accession>
<evidence type="ECO:0000313" key="2">
    <source>
        <dbReference type="EMBL" id="KKC33597.1"/>
    </source>
</evidence>
<organism evidence="2 3">
    <name type="scientific">Devosia psychrophila</name>
    <dbReference type="NCBI Taxonomy" id="728005"/>
    <lineage>
        <taxon>Bacteria</taxon>
        <taxon>Pseudomonadati</taxon>
        <taxon>Pseudomonadota</taxon>
        <taxon>Alphaproteobacteria</taxon>
        <taxon>Hyphomicrobiales</taxon>
        <taxon>Devosiaceae</taxon>
        <taxon>Devosia</taxon>
    </lineage>
</organism>
<name>A0ABR5E016_9HYPH</name>
<sequence length="122" mass="12589">MTEEIGVTHKKFLLAALLIAQCSPALANGLGESRSYQFRTDSPRQVFLTIERTRLELLDLLGNGTSGGGGGTATGQTGNTTSVNVSGSNNVISITQTNTGAQSQARDCRGGSFSVTGGMFGC</sequence>
<dbReference type="Proteomes" id="UP000033519">
    <property type="component" value="Unassembled WGS sequence"/>
</dbReference>
<evidence type="ECO:0008006" key="4">
    <source>
        <dbReference type="Google" id="ProtNLM"/>
    </source>
</evidence>
<protein>
    <recommendedName>
        <fullName evidence="4">Curlin associated repeat-containing protein</fullName>
    </recommendedName>
</protein>
<keyword evidence="1" id="KW-0732">Signal</keyword>
<keyword evidence="3" id="KW-1185">Reference proteome</keyword>
<comment type="caution">
    <text evidence="2">The sequence shown here is derived from an EMBL/GenBank/DDBJ whole genome shotgun (WGS) entry which is preliminary data.</text>
</comment>
<proteinExistence type="predicted"/>
<evidence type="ECO:0000313" key="3">
    <source>
        <dbReference type="Proteomes" id="UP000033519"/>
    </source>
</evidence>
<gene>
    <name evidence="2" type="ORF">WH91_07815</name>
</gene>